<reference evidence="1" key="1">
    <citation type="submission" date="2023-10" db="EMBL/GenBank/DDBJ databases">
        <title>Genome assembly of Pristionchus species.</title>
        <authorList>
            <person name="Yoshida K."/>
            <person name="Sommer R.J."/>
        </authorList>
    </citation>
    <scope>NUCLEOTIDE SEQUENCE</scope>
    <source>
        <strain evidence="1">RS0144</strain>
    </source>
</reference>
<dbReference type="AlphaFoldDB" id="A0AAV5U6A2"/>
<accession>A0AAV5U6A2</accession>
<sequence length="88" mass="10013">IQCDTEQSQPLTAHKPVRCTTYQEDLKMRCFCMATEDNKLCNSILSLFDPKGTGEQKNRNTFLRDIGIIVSTGVDPLETEHIEFDADF</sequence>
<dbReference type="EMBL" id="BTSX01000005">
    <property type="protein sequence ID" value="GMT02302.1"/>
    <property type="molecule type" value="Genomic_DNA"/>
</dbReference>
<evidence type="ECO:0000313" key="1">
    <source>
        <dbReference type="EMBL" id="GMT02302.1"/>
    </source>
</evidence>
<organism evidence="1 2">
    <name type="scientific">Pristionchus entomophagus</name>
    <dbReference type="NCBI Taxonomy" id="358040"/>
    <lineage>
        <taxon>Eukaryota</taxon>
        <taxon>Metazoa</taxon>
        <taxon>Ecdysozoa</taxon>
        <taxon>Nematoda</taxon>
        <taxon>Chromadorea</taxon>
        <taxon>Rhabditida</taxon>
        <taxon>Rhabditina</taxon>
        <taxon>Diplogasteromorpha</taxon>
        <taxon>Diplogasteroidea</taxon>
        <taxon>Neodiplogasteridae</taxon>
        <taxon>Pristionchus</taxon>
    </lineage>
</organism>
<dbReference type="Proteomes" id="UP001432027">
    <property type="component" value="Unassembled WGS sequence"/>
</dbReference>
<evidence type="ECO:0000313" key="2">
    <source>
        <dbReference type="Proteomes" id="UP001432027"/>
    </source>
</evidence>
<keyword evidence="2" id="KW-1185">Reference proteome</keyword>
<feature type="non-terminal residue" evidence="1">
    <location>
        <position position="1"/>
    </location>
</feature>
<protein>
    <recommendedName>
        <fullName evidence="3">Thyroglobulin type-1 domain-containing protein</fullName>
    </recommendedName>
</protein>
<evidence type="ECO:0008006" key="3">
    <source>
        <dbReference type="Google" id="ProtNLM"/>
    </source>
</evidence>
<feature type="non-terminal residue" evidence="1">
    <location>
        <position position="88"/>
    </location>
</feature>
<proteinExistence type="predicted"/>
<comment type="caution">
    <text evidence="1">The sequence shown here is derived from an EMBL/GenBank/DDBJ whole genome shotgun (WGS) entry which is preliminary data.</text>
</comment>
<name>A0AAV5U6A2_9BILA</name>
<gene>
    <name evidence="1" type="ORF">PENTCL1PPCAC_24476</name>
</gene>